<feature type="transmembrane region" description="Helical" evidence="1">
    <location>
        <begin position="83"/>
        <end position="100"/>
    </location>
</feature>
<accession>A0A6J6AWP2</accession>
<dbReference type="EMBL" id="CAEZSD010000033">
    <property type="protein sequence ID" value="CAB4531450.1"/>
    <property type="molecule type" value="Genomic_DNA"/>
</dbReference>
<evidence type="ECO:0000313" key="3">
    <source>
        <dbReference type="EMBL" id="CAB4531450.1"/>
    </source>
</evidence>
<evidence type="ECO:0000259" key="2">
    <source>
        <dbReference type="Pfam" id="PF01478"/>
    </source>
</evidence>
<sequence length="127" mass="13840">MFLVAGSLLYISAKDLVSHTISNVSILVLGVLLFIEGNHHVRILWSVIVLIVCVLLVNIVKIGGGDIKLGLCLTAFSQPQCEAPWYFAHTMIVIAVLLVLHRFKAGNWEGNVALAPAICLPYVFAMI</sequence>
<gene>
    <name evidence="3" type="ORF">UFOPK1399_00411</name>
</gene>
<dbReference type="AlphaFoldDB" id="A0A6J6AWP2"/>
<dbReference type="Pfam" id="PF01478">
    <property type="entry name" value="Peptidase_A24"/>
    <property type="match status" value="1"/>
</dbReference>
<organism evidence="3">
    <name type="scientific">freshwater metagenome</name>
    <dbReference type="NCBI Taxonomy" id="449393"/>
    <lineage>
        <taxon>unclassified sequences</taxon>
        <taxon>metagenomes</taxon>
        <taxon>ecological metagenomes</taxon>
    </lineage>
</organism>
<feature type="transmembrane region" description="Helical" evidence="1">
    <location>
        <begin position="16"/>
        <end position="35"/>
    </location>
</feature>
<dbReference type="InterPro" id="IPR000045">
    <property type="entry name" value="Prepilin_IV_endopep_pep"/>
</dbReference>
<feature type="transmembrane region" description="Helical" evidence="1">
    <location>
        <begin position="42"/>
        <end position="63"/>
    </location>
</feature>
<keyword evidence="1" id="KW-1133">Transmembrane helix</keyword>
<evidence type="ECO:0000256" key="1">
    <source>
        <dbReference type="SAM" id="Phobius"/>
    </source>
</evidence>
<protein>
    <submittedName>
        <fullName evidence="3">Unannotated protein</fullName>
    </submittedName>
</protein>
<dbReference type="GO" id="GO:0004190">
    <property type="term" value="F:aspartic-type endopeptidase activity"/>
    <property type="evidence" value="ECO:0007669"/>
    <property type="project" value="InterPro"/>
</dbReference>
<dbReference type="GO" id="GO:0016020">
    <property type="term" value="C:membrane"/>
    <property type="evidence" value="ECO:0007669"/>
    <property type="project" value="InterPro"/>
</dbReference>
<feature type="domain" description="Prepilin type IV endopeptidase peptidase" evidence="2">
    <location>
        <begin position="3"/>
        <end position="95"/>
    </location>
</feature>
<keyword evidence="1" id="KW-0812">Transmembrane</keyword>
<reference evidence="3" key="1">
    <citation type="submission" date="2020-05" db="EMBL/GenBank/DDBJ databases">
        <authorList>
            <person name="Chiriac C."/>
            <person name="Salcher M."/>
            <person name="Ghai R."/>
            <person name="Kavagutti S V."/>
        </authorList>
    </citation>
    <scope>NUCLEOTIDE SEQUENCE</scope>
</reference>
<proteinExistence type="predicted"/>
<name>A0A6J6AWP2_9ZZZZ</name>
<keyword evidence="1" id="KW-0472">Membrane</keyword>